<protein>
    <submittedName>
        <fullName evidence="2">ABC transporter substrate binding protein</fullName>
    </submittedName>
</protein>
<dbReference type="CDD" id="cd06325">
    <property type="entry name" value="PBP1_ABC_unchar_transporter"/>
    <property type="match status" value="1"/>
</dbReference>
<evidence type="ECO:0000256" key="1">
    <source>
        <dbReference type="SAM" id="Phobius"/>
    </source>
</evidence>
<gene>
    <name evidence="2" type="ORF">STRPO_0148</name>
</gene>
<dbReference type="PANTHER" id="PTHR35271:SF1">
    <property type="entry name" value="ABC TRANSPORTER, SUBSTRATE-BINDING LIPOPROTEIN"/>
    <property type="match status" value="1"/>
</dbReference>
<dbReference type="InterPro" id="IPR028082">
    <property type="entry name" value="Peripla_BP_I"/>
</dbReference>
<proteinExistence type="predicted"/>
<evidence type="ECO:0000313" key="2">
    <source>
        <dbReference type="EMBL" id="EGJ27661.1"/>
    </source>
</evidence>
<keyword evidence="1" id="KW-0472">Membrane</keyword>
<organism evidence="2 3">
    <name type="scientific">Streptococcus porcinus str. Jelinkova 176</name>
    <dbReference type="NCBI Taxonomy" id="873448"/>
    <lineage>
        <taxon>Bacteria</taxon>
        <taxon>Bacillati</taxon>
        <taxon>Bacillota</taxon>
        <taxon>Bacilli</taxon>
        <taxon>Lactobacillales</taxon>
        <taxon>Streptococcaceae</taxon>
        <taxon>Streptococcus</taxon>
    </lineage>
</organism>
<keyword evidence="3" id="KW-1185">Reference proteome</keyword>
<dbReference type="PANTHER" id="PTHR35271">
    <property type="entry name" value="ABC TRANSPORTER, SUBSTRATE-BINDING LIPOPROTEIN-RELATED"/>
    <property type="match status" value="1"/>
</dbReference>
<dbReference type="EMBL" id="AEUU02000001">
    <property type="protein sequence ID" value="EGJ27661.1"/>
    <property type="molecule type" value="Genomic_DNA"/>
</dbReference>
<keyword evidence="1" id="KW-0812">Transmembrane</keyword>
<name>A0ABN0CWK0_STRPO</name>
<dbReference type="Proteomes" id="UP000005356">
    <property type="component" value="Unassembled WGS sequence"/>
</dbReference>
<dbReference type="SUPFAM" id="SSF53822">
    <property type="entry name" value="Periplasmic binding protein-like I"/>
    <property type="match status" value="1"/>
</dbReference>
<evidence type="ECO:0000313" key="3">
    <source>
        <dbReference type="Proteomes" id="UP000005356"/>
    </source>
</evidence>
<keyword evidence="1" id="KW-1133">Transmembrane helix</keyword>
<accession>A0ABN0CWK0</accession>
<reference evidence="2 3" key="1">
    <citation type="journal article" date="2014" name="Int. J. Syst. Evol. Microbiol.">
        <title>Phylogenomics and the dynamic genome evolution of the genus Streptococcus.</title>
        <authorList>
            <consortium name="The Broad Institute Genome Sequencing Platform"/>
            <person name="Richards V.P."/>
            <person name="Palmer S.R."/>
            <person name="Pavinski Bitar P.D."/>
            <person name="Qin X."/>
            <person name="Weinstock G.M."/>
            <person name="Highlander S.K."/>
            <person name="Town C.D."/>
            <person name="Burne R.A."/>
            <person name="Stanhope M.J."/>
        </authorList>
    </citation>
    <scope>NUCLEOTIDE SEQUENCE [LARGE SCALE GENOMIC DNA]</scope>
    <source>
        <strain evidence="2 3">Jelinkova 176</strain>
    </source>
</reference>
<comment type="caution">
    <text evidence="2">The sequence shown here is derived from an EMBL/GenBank/DDBJ whole genome shotgun (WGS) entry which is preliminary data.</text>
</comment>
<dbReference type="NCBIfam" id="NF041285">
    <property type="entry name" value="ABC_SBP_TrpX"/>
    <property type="match status" value="1"/>
</dbReference>
<dbReference type="Pfam" id="PF04392">
    <property type="entry name" value="ABC_sub_bind"/>
    <property type="match status" value="1"/>
</dbReference>
<sequence length="348" mass="37533">MLFLLAKWCKRSRRQKMKSKRLIVSLIIIVIMVLGSLVLDKGNHQRTFEDKSLIKVGILQLVTHEALNQIEQGIEDELHRQPVSGKKIKVTLMNAEGDQSKIQTMSHQLLTKGSDILVGIATPAAQGLAAATKEVPVIMSAVTDPVGAKLVKNLDKPEANVTGLSNRVPLKQTVTLIKELTPEVKRIAVLYASNEDNSLSQVRDFTAYAKSAGYQVFPYAVPSTNEVPSTMSIITGKVDAIFLPQDNTIASAFSAVISASNTAKIPVYSSVDTMVEAGSIASVSQNQYQLGVETAKQIKALVAGKEVSQVPVKIVDNGKAVINLRVADRLGIKIPESLAKTADILGKK</sequence>
<dbReference type="Gene3D" id="3.40.50.2300">
    <property type="match status" value="2"/>
</dbReference>
<feature type="transmembrane region" description="Helical" evidence="1">
    <location>
        <begin position="21"/>
        <end position="39"/>
    </location>
</feature>
<dbReference type="InterPro" id="IPR007487">
    <property type="entry name" value="ABC_transpt-TYRBP-like"/>
</dbReference>
<dbReference type="InterPro" id="IPR047776">
    <property type="entry name" value="ABC_SBP_TrpX-like"/>
</dbReference>